<dbReference type="SFLD" id="SFLDS00029">
    <property type="entry name" value="Radical_SAM"/>
    <property type="match status" value="1"/>
</dbReference>
<keyword evidence="3" id="KW-0479">Metal-binding</keyword>
<gene>
    <name evidence="7" type="ordered locus">Dacet_1927</name>
</gene>
<dbReference type="STRING" id="522772.Dacet_1927"/>
<keyword evidence="2" id="KW-0949">S-adenosyl-L-methionine</keyword>
<dbReference type="InParanoid" id="D4H128"/>
<dbReference type="InterPro" id="IPR013785">
    <property type="entry name" value="Aldolase_TIM"/>
</dbReference>
<keyword evidence="4" id="KW-0408">Iron</keyword>
<name>D4H128_DENA2</name>
<keyword evidence="8" id="KW-1185">Reference proteome</keyword>
<dbReference type="eggNOG" id="COG1180">
    <property type="taxonomic scope" value="Bacteria"/>
</dbReference>
<dbReference type="InterPro" id="IPR050377">
    <property type="entry name" value="Radical_SAM_PqqE_MftC-like"/>
</dbReference>
<dbReference type="InterPro" id="IPR007197">
    <property type="entry name" value="rSAM"/>
</dbReference>
<dbReference type="GO" id="GO:0051536">
    <property type="term" value="F:iron-sulfur cluster binding"/>
    <property type="evidence" value="ECO:0007669"/>
    <property type="project" value="UniProtKB-KW"/>
</dbReference>
<dbReference type="Gene3D" id="3.20.20.70">
    <property type="entry name" value="Aldolase class I"/>
    <property type="match status" value="1"/>
</dbReference>
<dbReference type="AlphaFoldDB" id="D4H128"/>
<evidence type="ECO:0000256" key="3">
    <source>
        <dbReference type="ARBA" id="ARBA00022723"/>
    </source>
</evidence>
<dbReference type="SUPFAM" id="SSF102114">
    <property type="entry name" value="Radical SAM enzymes"/>
    <property type="match status" value="1"/>
</dbReference>
<dbReference type="SFLD" id="SFLDG01094">
    <property type="entry name" value="Uncharacterised_Radical_SAM_Su"/>
    <property type="match status" value="1"/>
</dbReference>
<proteinExistence type="predicted"/>
<dbReference type="Proteomes" id="UP000002012">
    <property type="component" value="Chromosome"/>
</dbReference>
<dbReference type="InterPro" id="IPR012840">
    <property type="entry name" value="NrdG2"/>
</dbReference>
<dbReference type="GO" id="GO:0003824">
    <property type="term" value="F:catalytic activity"/>
    <property type="evidence" value="ECO:0007669"/>
    <property type="project" value="InterPro"/>
</dbReference>
<dbReference type="KEGG" id="dap:Dacet_1927"/>
<dbReference type="EMBL" id="CP001968">
    <property type="protein sequence ID" value="ADD68691.1"/>
    <property type="molecule type" value="Genomic_DNA"/>
</dbReference>
<accession>D4H128</accession>
<evidence type="ECO:0000256" key="1">
    <source>
        <dbReference type="ARBA" id="ARBA00001966"/>
    </source>
</evidence>
<dbReference type="OrthoDB" id="9782387at2"/>
<comment type="cofactor">
    <cofactor evidence="1">
        <name>[4Fe-4S] cluster</name>
        <dbReference type="ChEBI" id="CHEBI:49883"/>
    </cofactor>
</comment>
<dbReference type="CDD" id="cd01335">
    <property type="entry name" value="Radical_SAM"/>
    <property type="match status" value="1"/>
</dbReference>
<evidence type="ECO:0000256" key="2">
    <source>
        <dbReference type="ARBA" id="ARBA00022691"/>
    </source>
</evidence>
<dbReference type="InterPro" id="IPR058240">
    <property type="entry name" value="rSAM_sf"/>
</dbReference>
<dbReference type="NCBIfam" id="TIGR02495">
    <property type="entry name" value="NrdG2"/>
    <property type="match status" value="1"/>
</dbReference>
<dbReference type="PANTHER" id="PTHR11228">
    <property type="entry name" value="RADICAL SAM DOMAIN PROTEIN"/>
    <property type="match status" value="1"/>
</dbReference>
<dbReference type="PROSITE" id="PS51918">
    <property type="entry name" value="RADICAL_SAM"/>
    <property type="match status" value="1"/>
</dbReference>
<evidence type="ECO:0000256" key="5">
    <source>
        <dbReference type="ARBA" id="ARBA00023014"/>
    </source>
</evidence>
<dbReference type="PANTHER" id="PTHR11228:SF27">
    <property type="entry name" value="GLYCYL-RADICAL ENZYME ACTIVATING ENZYME MJ1227-RELATED"/>
    <property type="match status" value="1"/>
</dbReference>
<feature type="domain" description="Radical SAM core" evidence="6">
    <location>
        <begin position="16"/>
        <end position="222"/>
    </location>
</feature>
<dbReference type="HOGENOM" id="CLU_078147_2_0_0"/>
<protein>
    <submittedName>
        <fullName evidence="7">Anaerobic ribonucleoside-triphosphate reductase activating protein</fullName>
    </submittedName>
</protein>
<keyword evidence="5" id="KW-0411">Iron-sulfur</keyword>
<evidence type="ECO:0000313" key="8">
    <source>
        <dbReference type="Proteomes" id="UP000002012"/>
    </source>
</evidence>
<dbReference type="GO" id="GO:0046872">
    <property type="term" value="F:metal ion binding"/>
    <property type="evidence" value="ECO:0007669"/>
    <property type="project" value="UniProtKB-KW"/>
</dbReference>
<reference evidence="7 8" key="1">
    <citation type="journal article" date="2010" name="Stand. Genomic Sci.">
        <title>Complete genome sequence of Denitrovibrio acetiphilus type strain (N2460).</title>
        <authorList>
            <person name="Kiss H."/>
            <person name="Lang E."/>
            <person name="Lapidus A."/>
            <person name="Copeland A."/>
            <person name="Nolan M."/>
            <person name="Glavina Del Rio T."/>
            <person name="Chen F."/>
            <person name="Lucas S."/>
            <person name="Tice H."/>
            <person name="Cheng J.F."/>
            <person name="Han C."/>
            <person name="Goodwin L."/>
            <person name="Pitluck S."/>
            <person name="Liolios K."/>
            <person name="Pati A."/>
            <person name="Ivanova N."/>
            <person name="Mavromatis K."/>
            <person name="Chen A."/>
            <person name="Palaniappan K."/>
            <person name="Land M."/>
            <person name="Hauser L."/>
            <person name="Chang Y.J."/>
            <person name="Jeffries C.D."/>
            <person name="Detter J.C."/>
            <person name="Brettin T."/>
            <person name="Spring S."/>
            <person name="Rohde M."/>
            <person name="Goker M."/>
            <person name="Woyke T."/>
            <person name="Bristow J."/>
            <person name="Eisen J.A."/>
            <person name="Markowitz V."/>
            <person name="Hugenholtz P."/>
            <person name="Kyrpides N.C."/>
            <person name="Klenk H.P."/>
        </authorList>
    </citation>
    <scope>NUCLEOTIDE SEQUENCE [LARGE SCALE GENOMIC DNA]</scope>
    <source>
        <strain evidence="8">DSM 12809 / NBRC 114555 / N2460</strain>
    </source>
</reference>
<evidence type="ECO:0000313" key="7">
    <source>
        <dbReference type="EMBL" id="ADD68691.1"/>
    </source>
</evidence>
<evidence type="ECO:0000259" key="6">
    <source>
        <dbReference type="PROSITE" id="PS51918"/>
    </source>
</evidence>
<dbReference type="SFLD" id="SFLDG01067">
    <property type="entry name" value="SPASM/twitch_domain_containing"/>
    <property type="match status" value="1"/>
</dbReference>
<evidence type="ECO:0000256" key="4">
    <source>
        <dbReference type="ARBA" id="ARBA00023004"/>
    </source>
</evidence>
<sequence>MTDLFLSNFIPVSLIDYPGVISSVAFFNGCNLRCRYCHNPELVNSALGENRLEEFLSSLEGKDIEGVAVSGGEPLFLPDMPEFLRTLKDRGFLVKLDTNGSYPGRLERVCGEGLADFVSVDLKAFNDSDVKEITRSNYGIDKFIKTIDVLREHKVGFEVRHTLWKVPDEDDVKSVVSGLSDAGLVVQFPVRNGRWLDKRFDISLSPDEHALIRAMFDKYDVKYRNSFDS</sequence>
<organism evidence="7 8">
    <name type="scientific">Denitrovibrio acetiphilus (strain DSM 12809 / NBRC 114555 / N2460)</name>
    <dbReference type="NCBI Taxonomy" id="522772"/>
    <lineage>
        <taxon>Bacteria</taxon>
        <taxon>Pseudomonadati</taxon>
        <taxon>Deferribacterota</taxon>
        <taxon>Deferribacteres</taxon>
        <taxon>Deferribacterales</taxon>
        <taxon>Geovibrionaceae</taxon>
        <taxon>Denitrovibrio</taxon>
    </lineage>
</organism>
<dbReference type="Pfam" id="PF04055">
    <property type="entry name" value="Radical_SAM"/>
    <property type="match status" value="1"/>
</dbReference>
<dbReference type="PaxDb" id="522772-Dacet_1927"/>